<keyword evidence="2" id="KW-1185">Reference proteome</keyword>
<dbReference type="EMBL" id="CP011013">
    <property type="protein sequence ID" value="AJT49816.1"/>
    <property type="molecule type" value="Genomic_DNA"/>
</dbReference>
<sequence length="241" mass="27882">MKINKNENPVPLVEMGPIFILLDVLTRLTLKNQCIENGGVVIPKPGESFADVDPVALLKTRKWMGDHGELFDAQDYARLGKGTVDSWCKFLLINLDQFNDFLSKYSVTEKIFLRGAFYEVINDPEVQYELRHQVNKSKNRGNKQRLLNLFSLSEMVREQMFNNSYSAQAFSGLQKLELRQDFFSNLGPVGLFWNGEPNALVSFDEISKLMDECDVSHKEFKKFYNLNAQERCIMYNHCQLF</sequence>
<dbReference type="RefSeq" id="WP_006500726.1">
    <property type="nucleotide sequence ID" value="NZ_CP011013.1"/>
</dbReference>
<accession>A0A0D4CIV2</accession>
<dbReference type="Proteomes" id="UP000003645">
    <property type="component" value="Chromosome"/>
</dbReference>
<dbReference type="KEGG" id="lmu:LBLM1_00980"/>
<organism evidence="1 2">
    <name type="scientific">Limosilactobacillus mucosae LM1</name>
    <dbReference type="NCBI Taxonomy" id="1130798"/>
    <lineage>
        <taxon>Bacteria</taxon>
        <taxon>Bacillati</taxon>
        <taxon>Bacillota</taxon>
        <taxon>Bacilli</taxon>
        <taxon>Lactobacillales</taxon>
        <taxon>Lactobacillaceae</taxon>
        <taxon>Limosilactobacillus</taxon>
    </lineage>
</organism>
<proteinExistence type="predicted"/>
<dbReference type="HOGENOM" id="CLU_1150725_0_0_9"/>
<dbReference type="STRING" id="1130798.LBLM1_00980"/>
<gene>
    <name evidence="1" type="ORF">LBLM1_00980</name>
</gene>
<dbReference type="AlphaFoldDB" id="A0A0D4CIV2"/>
<evidence type="ECO:0000313" key="2">
    <source>
        <dbReference type="Proteomes" id="UP000003645"/>
    </source>
</evidence>
<protein>
    <submittedName>
        <fullName evidence="1">Uncharacterized protein</fullName>
    </submittedName>
</protein>
<reference evidence="1 2" key="1">
    <citation type="journal article" date="2012" name="J. Bacteriol.">
        <title>Genome sequence of Lactobacillus mucosae LM1, isolated from piglet feces.</title>
        <authorList>
            <person name="Lee J.H."/>
            <person name="Valeriano V.D."/>
            <person name="Shin Y.R."/>
            <person name="Chae J.P."/>
            <person name="Kim G.B."/>
            <person name="Ham J.S."/>
            <person name="Chun J."/>
            <person name="Kang D.K."/>
        </authorList>
    </citation>
    <scope>NUCLEOTIDE SEQUENCE [LARGE SCALE GENOMIC DNA]</scope>
    <source>
        <strain evidence="1 2">LM1</strain>
    </source>
</reference>
<evidence type="ECO:0000313" key="1">
    <source>
        <dbReference type="EMBL" id="AJT49816.1"/>
    </source>
</evidence>
<name>A0A0D4CIV2_LIMMU</name>